<proteinExistence type="predicted"/>
<evidence type="ECO:0000313" key="4">
    <source>
        <dbReference type="Proteomes" id="UP000295499"/>
    </source>
</evidence>
<evidence type="ECO:0000313" key="3">
    <source>
        <dbReference type="EMBL" id="TDO20023.1"/>
    </source>
</evidence>
<accession>A0A4R6ICP6</accession>
<dbReference type="Proteomes" id="UP000295499">
    <property type="component" value="Unassembled WGS sequence"/>
</dbReference>
<sequence>MKTSIKTLIALLMGCSILVNVESAQAATVKTYMTSLSAVKNINKIIVSGNVKLTLVQDAKESVKVYDNYYGKNALVQMQDGVLRISSFEKETLAVVVHVNNLSAVEAFNSSSIKTAGKFQLVNLDVTLHDHASADVTANTVSLYTSVTDQASLKLCGTADNHTVLLGDLAKLAMTGFSAQDTALTSVPSKVAIVLPASNKFEVADFVMIKR</sequence>
<feature type="chain" id="PRO_5020359645" description="Putative auto-transporter adhesin head GIN domain-containing protein" evidence="1">
    <location>
        <begin position="27"/>
        <end position="211"/>
    </location>
</feature>
<dbReference type="EMBL" id="SNWM01000005">
    <property type="protein sequence ID" value="TDO20023.1"/>
    <property type="molecule type" value="Genomic_DNA"/>
</dbReference>
<name>A0A4R6ICP6_9SPHI</name>
<dbReference type="Gene3D" id="2.160.20.120">
    <property type="match status" value="1"/>
</dbReference>
<gene>
    <name evidence="3" type="ORF">CLV32_3781</name>
</gene>
<reference evidence="3 4" key="1">
    <citation type="submission" date="2019-03" db="EMBL/GenBank/DDBJ databases">
        <title>Genomic Encyclopedia of Archaeal and Bacterial Type Strains, Phase II (KMG-II): from individual species to whole genera.</title>
        <authorList>
            <person name="Goeker M."/>
        </authorList>
    </citation>
    <scope>NUCLEOTIDE SEQUENCE [LARGE SCALE GENOMIC DNA]</scope>
    <source>
        <strain evidence="3 4">DSM 19034</strain>
    </source>
</reference>
<dbReference type="AlphaFoldDB" id="A0A4R6ICP6"/>
<feature type="domain" description="Putative auto-transporter adhesin head GIN" evidence="2">
    <location>
        <begin position="43"/>
        <end position="184"/>
    </location>
</feature>
<dbReference type="InterPro" id="IPR021255">
    <property type="entry name" value="DUF2807"/>
</dbReference>
<comment type="caution">
    <text evidence="3">The sequence shown here is derived from an EMBL/GenBank/DDBJ whole genome shotgun (WGS) entry which is preliminary data.</text>
</comment>
<dbReference type="Pfam" id="PF10988">
    <property type="entry name" value="DUF2807"/>
    <property type="match status" value="1"/>
</dbReference>
<keyword evidence="4" id="KW-1185">Reference proteome</keyword>
<evidence type="ECO:0000259" key="2">
    <source>
        <dbReference type="Pfam" id="PF10988"/>
    </source>
</evidence>
<organism evidence="3 4">
    <name type="scientific">Pedobacter duraquae</name>
    <dbReference type="NCBI Taxonomy" id="425511"/>
    <lineage>
        <taxon>Bacteria</taxon>
        <taxon>Pseudomonadati</taxon>
        <taxon>Bacteroidota</taxon>
        <taxon>Sphingobacteriia</taxon>
        <taxon>Sphingobacteriales</taxon>
        <taxon>Sphingobacteriaceae</taxon>
        <taxon>Pedobacter</taxon>
    </lineage>
</organism>
<feature type="signal peptide" evidence="1">
    <location>
        <begin position="1"/>
        <end position="26"/>
    </location>
</feature>
<protein>
    <recommendedName>
        <fullName evidence="2">Putative auto-transporter adhesin head GIN domain-containing protein</fullName>
    </recommendedName>
</protein>
<keyword evidence="1" id="KW-0732">Signal</keyword>
<dbReference type="OrthoDB" id="796727at2"/>
<evidence type="ECO:0000256" key="1">
    <source>
        <dbReference type="SAM" id="SignalP"/>
    </source>
</evidence>
<dbReference type="RefSeq" id="WP_133558254.1">
    <property type="nucleotide sequence ID" value="NZ_SNWM01000005.1"/>
</dbReference>